<dbReference type="PANTHER" id="PTHR36110:SF4">
    <property type="entry name" value="RING-CLEAVING DIOXYGENASE MHQA-RELATED"/>
    <property type="match status" value="1"/>
</dbReference>
<dbReference type="CDD" id="cd08347">
    <property type="entry name" value="PcpA_C_like"/>
    <property type="match status" value="1"/>
</dbReference>
<evidence type="ECO:0000313" key="3">
    <source>
        <dbReference type="Proteomes" id="UP000324595"/>
    </source>
</evidence>
<dbReference type="InterPro" id="IPR004360">
    <property type="entry name" value="Glyas_Fos-R_dOase_dom"/>
</dbReference>
<dbReference type="OrthoDB" id="9785698at2"/>
<feature type="domain" description="VOC" evidence="1">
    <location>
        <begin position="152"/>
        <end position="269"/>
    </location>
</feature>
<keyword evidence="3" id="KW-1185">Reference proteome</keyword>
<dbReference type="InterPro" id="IPR052537">
    <property type="entry name" value="Extradiol_RC_dioxygenase"/>
</dbReference>
<sequence>MAEKGIHHITAIAGDPQRNYEFYTQVMGLRLVKKTVNFDDPSSYHLYYGNESGDPGSIITFFTWPHMQKGKPDRGQVVSVAFAVPTTSKQFWIEHLEDQDVSFEDPFERFGKEVIGFQDPDGLYVELVFSPGVDGTEGWGEGVVPQKHAIRGIHGVSLAEKNYEGTGRLLEYELGFELTDQLDNRYYYTSGSEIGSVIEVIDQFQPNGRAGRGTVHHIAFRSEDEQEQQAICEQLYHKGYHLTEVKDRTYFKSVYFHEPGGILFEVATDPPGFTVDENLEDLGSSLTLPDNLEPYRHKLEADLPELNN</sequence>
<gene>
    <name evidence="2" type="ORF">LX73_1118</name>
</gene>
<dbReference type="InterPro" id="IPR037523">
    <property type="entry name" value="VOC_core"/>
</dbReference>
<dbReference type="PANTHER" id="PTHR36110">
    <property type="entry name" value="RING-CLEAVING DIOXYGENASE MHQE-RELATED"/>
    <property type="match status" value="1"/>
</dbReference>
<organism evidence="2 3">
    <name type="scientific">Fodinibius salinus</name>
    <dbReference type="NCBI Taxonomy" id="860790"/>
    <lineage>
        <taxon>Bacteria</taxon>
        <taxon>Pseudomonadati</taxon>
        <taxon>Balneolota</taxon>
        <taxon>Balneolia</taxon>
        <taxon>Balneolales</taxon>
        <taxon>Balneolaceae</taxon>
        <taxon>Fodinibius</taxon>
    </lineage>
</organism>
<comment type="caution">
    <text evidence="2">The sequence shown here is derived from an EMBL/GenBank/DDBJ whole genome shotgun (WGS) entry which is preliminary data.</text>
</comment>
<name>A0A5D3YHN5_9BACT</name>
<protein>
    <submittedName>
        <fullName evidence="2">Glyoxalase family protein</fullName>
    </submittedName>
</protein>
<dbReference type="PROSITE" id="PS51819">
    <property type="entry name" value="VOC"/>
    <property type="match status" value="2"/>
</dbReference>
<feature type="domain" description="VOC" evidence="1">
    <location>
        <begin position="5"/>
        <end position="130"/>
    </location>
</feature>
<accession>A0A5D3YHN5</accession>
<evidence type="ECO:0000259" key="1">
    <source>
        <dbReference type="PROSITE" id="PS51819"/>
    </source>
</evidence>
<dbReference type="RefSeq" id="WP_148898483.1">
    <property type="nucleotide sequence ID" value="NZ_VNHY01000002.1"/>
</dbReference>
<dbReference type="InterPro" id="IPR029068">
    <property type="entry name" value="Glyas_Bleomycin-R_OHBP_Dase"/>
</dbReference>
<dbReference type="Gene3D" id="3.10.180.10">
    <property type="entry name" value="2,3-Dihydroxybiphenyl 1,2-Dioxygenase, domain 1"/>
    <property type="match status" value="2"/>
</dbReference>
<dbReference type="AlphaFoldDB" id="A0A5D3YHN5"/>
<reference evidence="2 3" key="1">
    <citation type="submission" date="2019-07" db="EMBL/GenBank/DDBJ databases">
        <title>Genomic Encyclopedia of Archaeal and Bacterial Type Strains, Phase II (KMG-II): from individual species to whole genera.</title>
        <authorList>
            <person name="Goeker M."/>
        </authorList>
    </citation>
    <scope>NUCLEOTIDE SEQUENCE [LARGE SCALE GENOMIC DNA]</scope>
    <source>
        <strain evidence="2 3">DSM 21935</strain>
    </source>
</reference>
<evidence type="ECO:0000313" key="2">
    <source>
        <dbReference type="EMBL" id="TYP93414.1"/>
    </source>
</evidence>
<dbReference type="Pfam" id="PF00903">
    <property type="entry name" value="Glyoxalase"/>
    <property type="match status" value="2"/>
</dbReference>
<dbReference type="SUPFAM" id="SSF54593">
    <property type="entry name" value="Glyoxalase/Bleomycin resistance protein/Dihydroxybiphenyl dioxygenase"/>
    <property type="match status" value="1"/>
</dbReference>
<dbReference type="EMBL" id="VNHY01000002">
    <property type="protein sequence ID" value="TYP93414.1"/>
    <property type="molecule type" value="Genomic_DNA"/>
</dbReference>
<dbReference type="Proteomes" id="UP000324595">
    <property type="component" value="Unassembled WGS sequence"/>
</dbReference>
<proteinExistence type="predicted"/>